<dbReference type="Pfam" id="PF00639">
    <property type="entry name" value="Rotamase"/>
    <property type="match status" value="1"/>
</dbReference>
<evidence type="ECO:0000256" key="2">
    <source>
        <dbReference type="ARBA" id="ARBA00013194"/>
    </source>
</evidence>
<comment type="catalytic activity">
    <reaction evidence="1">
        <text>[protein]-peptidylproline (omega=180) = [protein]-peptidylproline (omega=0)</text>
        <dbReference type="Rhea" id="RHEA:16237"/>
        <dbReference type="Rhea" id="RHEA-COMP:10747"/>
        <dbReference type="Rhea" id="RHEA-COMP:10748"/>
        <dbReference type="ChEBI" id="CHEBI:83833"/>
        <dbReference type="ChEBI" id="CHEBI:83834"/>
        <dbReference type="EC" id="5.2.1.8"/>
    </reaction>
</comment>
<dbReference type="Pfam" id="PF13624">
    <property type="entry name" value="SurA_N_3"/>
    <property type="match status" value="1"/>
</dbReference>
<dbReference type="GO" id="GO:0003755">
    <property type="term" value="F:peptidyl-prolyl cis-trans isomerase activity"/>
    <property type="evidence" value="ECO:0007669"/>
    <property type="project" value="UniProtKB-KW"/>
</dbReference>
<feature type="chain" id="PRO_5009178875" description="peptidylprolyl isomerase" evidence="7">
    <location>
        <begin position="23"/>
        <end position="350"/>
    </location>
</feature>
<keyword evidence="3 7" id="KW-0732">Signal</keyword>
<evidence type="ECO:0000313" key="10">
    <source>
        <dbReference type="Proteomes" id="UP000095237"/>
    </source>
</evidence>
<comment type="caution">
    <text evidence="9">The sequence shown here is derived from an EMBL/GenBank/DDBJ whole genome shotgun (WGS) entry which is preliminary data.</text>
</comment>
<evidence type="ECO:0000256" key="5">
    <source>
        <dbReference type="ARBA" id="ARBA00023235"/>
    </source>
</evidence>
<keyword evidence="4 6" id="KW-0697">Rotamase</keyword>
<gene>
    <name evidence="9" type="ORF">ATZ36_00705</name>
</gene>
<dbReference type="InterPro" id="IPR046357">
    <property type="entry name" value="PPIase_dom_sf"/>
</dbReference>
<evidence type="ECO:0000313" key="9">
    <source>
        <dbReference type="EMBL" id="OEG70539.1"/>
    </source>
</evidence>
<name>A0A1E5IJ65_ENDTX</name>
<protein>
    <recommendedName>
        <fullName evidence="2">peptidylprolyl isomerase</fullName>
        <ecNumber evidence="2">5.2.1.8</ecNumber>
    </recommendedName>
</protein>
<keyword evidence="5 6" id="KW-0413">Isomerase</keyword>
<dbReference type="SUPFAM" id="SSF109998">
    <property type="entry name" value="Triger factor/SurA peptide-binding domain-like"/>
    <property type="match status" value="1"/>
</dbReference>
<proteinExistence type="predicted"/>
<dbReference type="EMBL" id="LNVX01000314">
    <property type="protein sequence ID" value="OEG70539.1"/>
    <property type="molecule type" value="Genomic_DNA"/>
</dbReference>
<dbReference type="Gene3D" id="1.10.4030.10">
    <property type="entry name" value="Porin chaperone SurA, peptide-binding domain"/>
    <property type="match status" value="1"/>
</dbReference>
<dbReference type="PROSITE" id="PS50198">
    <property type="entry name" value="PPIC_PPIASE_2"/>
    <property type="match status" value="1"/>
</dbReference>
<dbReference type="InterPro" id="IPR050245">
    <property type="entry name" value="PrsA_foldase"/>
</dbReference>
<sequence length="350" mass="40103">MKKFLSALMIVFFMVVTGNIFAAPALKMDQTLATVNGEPIFESEFNKNFNEFRYAMFASEQLSEQKINELKNLILEKQIEEILLKKEAKQQKILVSRKEVLENIKAIKENFASESEFTAELSKQNISPAVFEKNVSDLIIVMKLLDKVLDANTKEITKAETKSFYDKVIIKMKGGNTGLSPDRDWLAANIAVELKKIFGESVGIRQIFIKNPKVVADAEAKTVKAKVETVKKELQVKPFAEIAKQYSEDIISKFRNGDFRIVMKGDLPPVLEKTVFSMKVGDYTKEPIKTNIGYYFIKLEEKLPNREIVFDSKVKDYINNRLLQFDKEKAYVHYVSTLKAKANIKINKVW</sequence>
<dbReference type="InterPro" id="IPR027304">
    <property type="entry name" value="Trigger_fact/SurA_dom_sf"/>
</dbReference>
<dbReference type="Proteomes" id="UP000095237">
    <property type="component" value="Unassembled WGS sequence"/>
</dbReference>
<reference evidence="9 10" key="1">
    <citation type="submission" date="2015-11" db="EMBL/GenBank/DDBJ databases">
        <title>Evidence for parallel genomic evolution in an endosymbiosis of termite gut flagellates.</title>
        <authorList>
            <person name="Zheng H."/>
        </authorList>
    </citation>
    <scope>NUCLEOTIDE SEQUENCE [LARGE SCALE GENOMIC DNA]</scope>
    <source>
        <strain evidence="9 10">CET450</strain>
    </source>
</reference>
<evidence type="ECO:0000256" key="6">
    <source>
        <dbReference type="PROSITE-ProRule" id="PRU00278"/>
    </source>
</evidence>
<evidence type="ECO:0000256" key="4">
    <source>
        <dbReference type="ARBA" id="ARBA00023110"/>
    </source>
</evidence>
<evidence type="ECO:0000259" key="8">
    <source>
        <dbReference type="PROSITE" id="PS50198"/>
    </source>
</evidence>
<organism evidence="9 10">
    <name type="scientific">Endomicrobium trichonymphae</name>
    <dbReference type="NCBI Taxonomy" id="1408204"/>
    <lineage>
        <taxon>Bacteria</taxon>
        <taxon>Pseudomonadati</taxon>
        <taxon>Elusimicrobiota</taxon>
        <taxon>Endomicrobiia</taxon>
        <taxon>Endomicrobiales</taxon>
        <taxon>Endomicrobiaceae</taxon>
        <taxon>Candidatus Endomicrobiellum</taxon>
    </lineage>
</organism>
<dbReference type="AlphaFoldDB" id="A0A1E5IJ65"/>
<dbReference type="PANTHER" id="PTHR47245:SF1">
    <property type="entry name" value="FOLDASE PROTEIN PRSA"/>
    <property type="match status" value="1"/>
</dbReference>
<dbReference type="InterPro" id="IPR000297">
    <property type="entry name" value="PPIase_PpiC"/>
</dbReference>
<evidence type="ECO:0000256" key="1">
    <source>
        <dbReference type="ARBA" id="ARBA00000971"/>
    </source>
</evidence>
<dbReference type="Gene3D" id="3.10.50.40">
    <property type="match status" value="1"/>
</dbReference>
<evidence type="ECO:0000256" key="3">
    <source>
        <dbReference type="ARBA" id="ARBA00022729"/>
    </source>
</evidence>
<evidence type="ECO:0000256" key="7">
    <source>
        <dbReference type="SAM" id="SignalP"/>
    </source>
</evidence>
<accession>A0A1E5IJ65</accession>
<feature type="domain" description="PpiC" evidence="8">
    <location>
        <begin position="199"/>
        <end position="301"/>
    </location>
</feature>
<dbReference type="PANTHER" id="PTHR47245">
    <property type="entry name" value="PEPTIDYLPROLYL ISOMERASE"/>
    <property type="match status" value="1"/>
</dbReference>
<dbReference type="EC" id="5.2.1.8" evidence="2"/>
<keyword evidence="10" id="KW-1185">Reference proteome</keyword>
<dbReference type="SUPFAM" id="SSF54534">
    <property type="entry name" value="FKBP-like"/>
    <property type="match status" value="1"/>
</dbReference>
<feature type="signal peptide" evidence="7">
    <location>
        <begin position="1"/>
        <end position="22"/>
    </location>
</feature>